<evidence type="ECO:0008006" key="5">
    <source>
        <dbReference type="Google" id="ProtNLM"/>
    </source>
</evidence>
<dbReference type="Proteomes" id="UP000075230">
    <property type="component" value="Unassembled WGS sequence"/>
</dbReference>
<dbReference type="EMBL" id="AP024432">
    <property type="protein sequence ID" value="BCS04344.1"/>
    <property type="molecule type" value="Genomic_DNA"/>
</dbReference>
<evidence type="ECO:0000313" key="2">
    <source>
        <dbReference type="EMBL" id="GAT22135.1"/>
    </source>
</evidence>
<dbReference type="RefSeq" id="XP_041548106.1">
    <property type="nucleotide sequence ID" value="XM_041681133.1"/>
</dbReference>
<keyword evidence="4" id="KW-1185">Reference proteome</keyword>
<dbReference type="Proteomes" id="UP000661280">
    <property type="component" value="Chromosome 8"/>
</dbReference>
<dbReference type="PANTHER" id="PTHR34846">
    <property type="entry name" value="4-CARBOXYMUCONOLACTONE DECARBOXYLASE FAMILY PROTEIN (AFU_ORTHOLOGUE AFUA_6G11590)"/>
    <property type="match status" value="1"/>
</dbReference>
<dbReference type="OrthoDB" id="2567457at2759"/>
<dbReference type="Gene3D" id="1.20.1290.10">
    <property type="entry name" value="AhpD-like"/>
    <property type="match status" value="1"/>
</dbReference>
<dbReference type="VEuPathDB" id="FungiDB:ASPFODRAFT_75570"/>
<dbReference type="EMBL" id="BCWF01000015">
    <property type="protein sequence ID" value="GAT22135.1"/>
    <property type="molecule type" value="Genomic_DNA"/>
</dbReference>
<evidence type="ECO:0000313" key="3">
    <source>
        <dbReference type="Proteomes" id="UP000075230"/>
    </source>
</evidence>
<name>A0A146F803_ASPKA</name>
<dbReference type="AlphaFoldDB" id="A0A146F803"/>
<protein>
    <recommendedName>
        <fullName evidence="5">Carboxymuconolactone decarboxylase-like domain-containing protein</fullName>
    </recommendedName>
</protein>
<dbReference type="SUPFAM" id="SSF69118">
    <property type="entry name" value="AhpD-like"/>
    <property type="match status" value="1"/>
</dbReference>
<dbReference type="KEGG" id="aluc:AKAW2_80145S"/>
<reference evidence="1" key="3">
    <citation type="submission" date="2021-01" db="EMBL/GenBank/DDBJ databases">
        <authorList>
            <consortium name="Aspergillus luchuensis mut. kawachii IFO 4304 genome sequencing consortium"/>
            <person name="Kazuki M."/>
            <person name="Futagami T."/>
        </authorList>
    </citation>
    <scope>NUCLEOTIDE SEQUENCE</scope>
    <source>
        <strain evidence="1">IFO 4308</strain>
    </source>
</reference>
<dbReference type="PANTHER" id="PTHR34846:SF11">
    <property type="entry name" value="4-CARBOXYMUCONOLACTONE DECARBOXYLASE FAMILY PROTEIN (AFU_ORTHOLOGUE AFUA_6G11590)"/>
    <property type="match status" value="1"/>
</dbReference>
<reference evidence="2 3" key="1">
    <citation type="journal article" date="2016" name="DNA Res.">
        <title>Genome sequence of Aspergillus luchuensis NBRC 4314.</title>
        <authorList>
            <person name="Yamada O."/>
            <person name="Machida M."/>
            <person name="Hosoyama A."/>
            <person name="Goto M."/>
            <person name="Takahashi T."/>
            <person name="Futagami T."/>
            <person name="Yamagata Y."/>
            <person name="Takeuchi M."/>
            <person name="Kobayashi T."/>
            <person name="Koike H."/>
            <person name="Abe K."/>
            <person name="Asai K."/>
            <person name="Arita M."/>
            <person name="Fujita N."/>
            <person name="Fukuda K."/>
            <person name="Higa K."/>
            <person name="Horikawa H."/>
            <person name="Ishikawa T."/>
            <person name="Jinno K."/>
            <person name="Kato Y."/>
            <person name="Kirimura K."/>
            <person name="Mizutani O."/>
            <person name="Nakasone K."/>
            <person name="Sano M."/>
            <person name="Shiraishi Y."/>
            <person name="Tsukahara M."/>
            <person name="Gomi K."/>
        </authorList>
    </citation>
    <scope>NUCLEOTIDE SEQUENCE [LARGE SCALE GENOMIC DNA]</scope>
    <source>
        <strain evidence="2 3">RIB 2604</strain>
    </source>
</reference>
<dbReference type="InterPro" id="IPR029032">
    <property type="entry name" value="AhpD-like"/>
</dbReference>
<sequence length="182" mass="20821">MARLPYPEPPKQHAKSHPTLNIMKLLSYSTATVEHWAGLGNAQFKHLLLSARHRELVIMLTTSKFNSTYEWTHHTPVSLKAGVTEQQQAALKASAKEKDFFIDRKFDNGAVGFSEKDLILLSFVETIIQQPEVSDELWKSVKGQFSDREIVEIITLQGFYYSFSRLTTVLQCDFDDWAKSKL</sequence>
<evidence type="ECO:0000313" key="1">
    <source>
        <dbReference type="EMBL" id="BCS04344.1"/>
    </source>
</evidence>
<proteinExistence type="predicted"/>
<dbReference type="GeneID" id="64965665"/>
<reference evidence="1" key="4">
    <citation type="submission" date="2021-02" db="EMBL/GenBank/DDBJ databases">
        <title>Aspergillus luchuensis mut. kawachii IFO 4304 genome sequence.</title>
        <authorList>
            <person name="Mori K."/>
            <person name="Kadooka C."/>
            <person name="Goto M."/>
            <person name="Futagami T."/>
        </authorList>
    </citation>
    <scope>NUCLEOTIDE SEQUENCE</scope>
    <source>
        <strain evidence="1">IFO 4308</strain>
    </source>
</reference>
<gene>
    <name evidence="1" type="ORF">AKAW2_80145S</name>
    <name evidence="2" type="ORF">RIB2604_01501660</name>
</gene>
<evidence type="ECO:0000313" key="4">
    <source>
        <dbReference type="Proteomes" id="UP000661280"/>
    </source>
</evidence>
<reference evidence="3" key="2">
    <citation type="submission" date="2016-02" db="EMBL/GenBank/DDBJ databases">
        <title>Genome sequencing of Aspergillus luchuensis NBRC 4314.</title>
        <authorList>
            <person name="Yamada O."/>
        </authorList>
    </citation>
    <scope>NUCLEOTIDE SEQUENCE [LARGE SCALE GENOMIC DNA]</scope>
    <source>
        <strain evidence="3">RIB 2604</strain>
    </source>
</reference>
<accession>A0A146F803</accession>
<organism evidence="2 3">
    <name type="scientific">Aspergillus kawachii</name>
    <name type="common">White koji mold</name>
    <name type="synonym">Aspergillus awamori var. kawachi</name>
    <dbReference type="NCBI Taxonomy" id="1069201"/>
    <lineage>
        <taxon>Eukaryota</taxon>
        <taxon>Fungi</taxon>
        <taxon>Dikarya</taxon>
        <taxon>Ascomycota</taxon>
        <taxon>Pezizomycotina</taxon>
        <taxon>Eurotiomycetes</taxon>
        <taxon>Eurotiomycetidae</taxon>
        <taxon>Eurotiales</taxon>
        <taxon>Aspergillaceae</taxon>
        <taxon>Aspergillus</taxon>
        <taxon>Aspergillus subgen. Circumdati</taxon>
    </lineage>
</organism>